<dbReference type="PROSITE" id="PS51819">
    <property type="entry name" value="VOC"/>
    <property type="match status" value="1"/>
</dbReference>
<dbReference type="Proteomes" id="UP001500751">
    <property type="component" value="Unassembled WGS sequence"/>
</dbReference>
<reference evidence="3" key="1">
    <citation type="journal article" date="2019" name="Int. J. Syst. Evol. Microbiol.">
        <title>The Global Catalogue of Microorganisms (GCM) 10K type strain sequencing project: providing services to taxonomists for standard genome sequencing and annotation.</title>
        <authorList>
            <consortium name="The Broad Institute Genomics Platform"/>
            <consortium name="The Broad Institute Genome Sequencing Center for Infectious Disease"/>
            <person name="Wu L."/>
            <person name="Ma J."/>
        </authorList>
    </citation>
    <scope>NUCLEOTIDE SEQUENCE [LARGE SCALE GENOMIC DNA]</scope>
    <source>
        <strain evidence="3">JCM 16014</strain>
    </source>
</reference>
<evidence type="ECO:0000313" key="3">
    <source>
        <dbReference type="Proteomes" id="UP001500751"/>
    </source>
</evidence>
<dbReference type="RefSeq" id="WP_344664521.1">
    <property type="nucleotide sequence ID" value="NZ_BAAAQN010000005.1"/>
</dbReference>
<keyword evidence="3" id="KW-1185">Reference proteome</keyword>
<proteinExistence type="predicted"/>
<dbReference type="InterPro" id="IPR004360">
    <property type="entry name" value="Glyas_Fos-R_dOase_dom"/>
</dbReference>
<organism evidence="2 3">
    <name type="scientific">Catenulispora yoronensis</name>
    <dbReference type="NCBI Taxonomy" id="450799"/>
    <lineage>
        <taxon>Bacteria</taxon>
        <taxon>Bacillati</taxon>
        <taxon>Actinomycetota</taxon>
        <taxon>Actinomycetes</taxon>
        <taxon>Catenulisporales</taxon>
        <taxon>Catenulisporaceae</taxon>
        <taxon>Catenulispora</taxon>
    </lineage>
</organism>
<dbReference type="InterPro" id="IPR037523">
    <property type="entry name" value="VOC_core"/>
</dbReference>
<dbReference type="InterPro" id="IPR029068">
    <property type="entry name" value="Glyas_Bleomycin-R_OHBP_Dase"/>
</dbReference>
<dbReference type="EMBL" id="BAAAQN010000005">
    <property type="protein sequence ID" value="GAA2017941.1"/>
    <property type="molecule type" value="Genomic_DNA"/>
</dbReference>
<accession>A0ABP5F693</accession>
<dbReference type="Gene3D" id="3.10.180.10">
    <property type="entry name" value="2,3-Dihydroxybiphenyl 1,2-Dioxygenase, domain 1"/>
    <property type="match status" value="1"/>
</dbReference>
<protein>
    <recommendedName>
        <fullName evidence="1">VOC domain-containing protein</fullName>
    </recommendedName>
</protein>
<comment type="caution">
    <text evidence="2">The sequence shown here is derived from an EMBL/GenBank/DDBJ whole genome shotgun (WGS) entry which is preliminary data.</text>
</comment>
<evidence type="ECO:0000313" key="2">
    <source>
        <dbReference type="EMBL" id="GAA2017941.1"/>
    </source>
</evidence>
<evidence type="ECO:0000259" key="1">
    <source>
        <dbReference type="PROSITE" id="PS51819"/>
    </source>
</evidence>
<gene>
    <name evidence="2" type="ORF">GCM10009839_12430</name>
</gene>
<sequence length="138" mass="14759">MDALHPRLLVDRFPEMFEFYQAVLPELVGAKLVKGTADGYYANWDVDEQAVLVLFARAGIAGVLGDGGGAPGEGGPARDGVMFVCRVDNVDAGAELCVRHGATLVAPATDRPDWGPTLRTAHLRDPEGHLIELQSYEG</sequence>
<dbReference type="SUPFAM" id="SSF54593">
    <property type="entry name" value="Glyoxalase/Bleomycin resistance protein/Dihydroxybiphenyl dioxygenase"/>
    <property type="match status" value="1"/>
</dbReference>
<dbReference type="Pfam" id="PF00903">
    <property type="entry name" value="Glyoxalase"/>
    <property type="match status" value="1"/>
</dbReference>
<name>A0ABP5F693_9ACTN</name>
<feature type="domain" description="VOC" evidence="1">
    <location>
        <begin position="1"/>
        <end position="136"/>
    </location>
</feature>